<evidence type="ECO:0000313" key="1">
    <source>
        <dbReference type="Proteomes" id="UP000515153"/>
    </source>
</evidence>
<evidence type="ECO:0000313" key="2">
    <source>
        <dbReference type="RefSeq" id="XP_030982586.1"/>
    </source>
</evidence>
<reference evidence="1 2" key="1">
    <citation type="journal article" date="2019" name="Mol. Biol. Evol.">
        <title>Blast fungal genomes show frequent chromosomal changes, gene gains and losses, and effector gene turnover.</title>
        <authorList>
            <person name="Gomez Luciano L.B."/>
            <person name="Jason Tsai I."/>
            <person name="Chuma I."/>
            <person name="Tosa Y."/>
            <person name="Chen Y.H."/>
            <person name="Li J.Y."/>
            <person name="Li M.Y."/>
            <person name="Jade Lu M.Y."/>
            <person name="Nakayashiki H."/>
            <person name="Li W.H."/>
        </authorList>
    </citation>
    <scope>NUCLEOTIDE SEQUENCE [LARGE SCALE GENOMIC DNA]</scope>
    <source>
        <strain evidence="1 2">NI907</strain>
    </source>
</reference>
<dbReference type="RefSeq" id="XP_030982586.1">
    <property type="nucleotide sequence ID" value="XM_031126563.1"/>
</dbReference>
<dbReference type="GeneID" id="41961472"/>
<dbReference type="KEGG" id="pgri:PgNI_06540"/>
<dbReference type="AlphaFoldDB" id="A0A6P8B5S8"/>
<keyword evidence="1" id="KW-1185">Reference proteome</keyword>
<reference evidence="2" key="3">
    <citation type="submission" date="2025-08" db="UniProtKB">
        <authorList>
            <consortium name="RefSeq"/>
        </authorList>
    </citation>
    <scope>IDENTIFICATION</scope>
    <source>
        <strain evidence="2">NI907</strain>
    </source>
</reference>
<proteinExistence type="predicted"/>
<organism evidence="1 2">
    <name type="scientific">Pyricularia grisea</name>
    <name type="common">Crabgrass-specific blast fungus</name>
    <name type="synonym">Magnaporthe grisea</name>
    <dbReference type="NCBI Taxonomy" id="148305"/>
    <lineage>
        <taxon>Eukaryota</taxon>
        <taxon>Fungi</taxon>
        <taxon>Dikarya</taxon>
        <taxon>Ascomycota</taxon>
        <taxon>Pezizomycotina</taxon>
        <taxon>Sordariomycetes</taxon>
        <taxon>Sordariomycetidae</taxon>
        <taxon>Magnaporthales</taxon>
        <taxon>Pyriculariaceae</taxon>
        <taxon>Pyricularia</taxon>
    </lineage>
</organism>
<dbReference type="Proteomes" id="UP000515153">
    <property type="component" value="Chromosome I"/>
</dbReference>
<accession>A0A6P8B5S8</accession>
<sequence>MEIAEVVNNGDVVALFEQLQPGVRVDVSQTTNYSDAVFRALMIVAEHHEINQEEAAFKSEQLLGGAGGLDDVKEDGD</sequence>
<name>A0A6P8B5S8_PYRGI</name>
<protein>
    <submittedName>
        <fullName evidence="2">Uncharacterized protein</fullName>
    </submittedName>
</protein>
<reference evidence="2" key="2">
    <citation type="submission" date="2019-10" db="EMBL/GenBank/DDBJ databases">
        <authorList>
            <consortium name="NCBI Genome Project"/>
        </authorList>
    </citation>
    <scope>NUCLEOTIDE SEQUENCE</scope>
    <source>
        <strain evidence="2">NI907</strain>
    </source>
</reference>
<gene>
    <name evidence="2" type="ORF">PgNI_06540</name>
</gene>